<organism evidence="13 14">
    <name type="scientific">Enterococcus avium</name>
    <name type="common">Streptococcus avium</name>
    <dbReference type="NCBI Taxonomy" id="33945"/>
    <lineage>
        <taxon>Bacteria</taxon>
        <taxon>Bacillati</taxon>
        <taxon>Bacillota</taxon>
        <taxon>Bacilli</taxon>
        <taxon>Lactobacillales</taxon>
        <taxon>Enterococcaceae</taxon>
        <taxon>Enterococcus</taxon>
    </lineage>
</organism>
<dbReference type="InterPro" id="IPR004007">
    <property type="entry name" value="DhaL_dom"/>
</dbReference>
<dbReference type="GO" id="GO:0047324">
    <property type="term" value="F:phosphoenolpyruvate-glycerone phosphotransferase activity"/>
    <property type="evidence" value="ECO:0007669"/>
    <property type="project" value="UniProtKB-EC"/>
</dbReference>
<dbReference type="SUPFAM" id="SSF89623">
    <property type="entry name" value="Ribose/Galactose isomerase RpiB/AlsB"/>
    <property type="match status" value="1"/>
</dbReference>
<proteinExistence type="inferred from homology"/>
<dbReference type="InterPro" id="IPR036117">
    <property type="entry name" value="DhaL_dom_sf"/>
</dbReference>
<keyword evidence="7 13" id="KW-0418">Kinase</keyword>
<comment type="caution">
    <text evidence="13">The sequence shown here is derived from an EMBL/GenBank/DDBJ whole genome shotgun (WGS) entry which is preliminary data.</text>
</comment>
<evidence type="ECO:0000256" key="9">
    <source>
        <dbReference type="ARBA" id="ARBA00023235"/>
    </source>
</evidence>
<comment type="function">
    <text evidence="11">ADP-binding subunit of the dihydroxyacetone kinase, which is responsible for the phosphoenolpyruvate (PEP)-dependent phosphorylation of dihydroxyacetone. DhaL-ADP is converted to DhaL-ATP via a phosphoryl group transfer from DhaM and transmits it to dihydroxyacetone binds to DhaK.</text>
</comment>
<comment type="similarity">
    <text evidence="3">Belongs to the LacAB/RpiB family.</text>
</comment>
<evidence type="ECO:0000256" key="6">
    <source>
        <dbReference type="ARBA" id="ARBA00022736"/>
    </source>
</evidence>
<keyword evidence="9" id="KW-0413">Isomerase</keyword>
<dbReference type="Gene3D" id="1.25.40.340">
    <property type="match status" value="1"/>
</dbReference>
<dbReference type="EC" id="2.7.1.121" evidence="4"/>
<dbReference type="PANTHER" id="PTHR43732">
    <property type="entry name" value="RIBOSE 5-PHOSPHATE ISOMERASE-RELATED"/>
    <property type="match status" value="1"/>
</dbReference>
<dbReference type="Pfam" id="PF02734">
    <property type="entry name" value="Dak2"/>
    <property type="match status" value="1"/>
</dbReference>
<comment type="pathway">
    <text evidence="2">Polyol metabolism; glycerol degradation.</text>
</comment>
<dbReference type="InterPro" id="IPR003500">
    <property type="entry name" value="RpiB_LacA_LacB"/>
</dbReference>
<reference evidence="13 14" key="1">
    <citation type="submission" date="2017-10" db="EMBL/GenBank/DDBJ databases">
        <title>FDA dAtabase for Regulatory Grade micrObial Sequences (FDA-ARGOS): Supporting development and validation of Infectious Disease Dx tests.</title>
        <authorList>
            <person name="Campos J."/>
            <person name="Goldberg B."/>
            <person name="Tallon L.J."/>
            <person name="Sadzewicz L."/>
            <person name="Sengamalay N."/>
            <person name="Ott S."/>
            <person name="Godinez A."/>
            <person name="Nagaraj S."/>
            <person name="Vyas G."/>
            <person name="Aluvathingal J."/>
            <person name="Nadendla S."/>
            <person name="Geyer C."/>
            <person name="Nandy P."/>
            <person name="Hobson J."/>
            <person name="Sichtig H."/>
        </authorList>
    </citation>
    <scope>NUCLEOTIDE SEQUENCE [LARGE SCALE GENOMIC DNA]</scope>
    <source>
        <strain evidence="13 14">FDAARGOS_185</strain>
    </source>
</reference>
<dbReference type="SMART" id="SM01120">
    <property type="entry name" value="Dak2"/>
    <property type="match status" value="1"/>
</dbReference>
<dbReference type="AlphaFoldDB" id="A0A8B5VWN6"/>
<dbReference type="NCBIfam" id="NF004051">
    <property type="entry name" value="PRK05571.1"/>
    <property type="match status" value="1"/>
</dbReference>
<dbReference type="GO" id="GO:0016861">
    <property type="term" value="F:intramolecular oxidoreductase activity, interconverting aldoses and ketoses"/>
    <property type="evidence" value="ECO:0007669"/>
    <property type="project" value="UniProtKB-ARBA"/>
</dbReference>
<dbReference type="GO" id="GO:0005988">
    <property type="term" value="P:lactose metabolic process"/>
    <property type="evidence" value="ECO:0007669"/>
    <property type="project" value="UniProtKB-KW"/>
</dbReference>
<comment type="catalytic activity">
    <reaction evidence="1">
        <text>dihydroxyacetone + phosphoenolpyruvate = dihydroxyacetone phosphate + pyruvate</text>
        <dbReference type="Rhea" id="RHEA:18381"/>
        <dbReference type="ChEBI" id="CHEBI:15361"/>
        <dbReference type="ChEBI" id="CHEBI:16016"/>
        <dbReference type="ChEBI" id="CHEBI:57642"/>
        <dbReference type="ChEBI" id="CHEBI:58702"/>
        <dbReference type="EC" id="2.7.1.121"/>
    </reaction>
</comment>
<dbReference type="NCBIfam" id="TIGR02365">
    <property type="entry name" value="dha_L_ycgS"/>
    <property type="match status" value="1"/>
</dbReference>
<evidence type="ECO:0000256" key="3">
    <source>
        <dbReference type="ARBA" id="ARBA00008754"/>
    </source>
</evidence>
<comment type="subunit">
    <text evidence="10">Homodimer. The dihydroxyacetone kinase complex is composed of a homodimer of DhaM, a homodimer of DhaK and the subunit DhaL.</text>
</comment>
<evidence type="ECO:0000256" key="8">
    <source>
        <dbReference type="ARBA" id="ARBA00022798"/>
    </source>
</evidence>
<dbReference type="Proteomes" id="UP000316316">
    <property type="component" value="Unassembled WGS sequence"/>
</dbReference>
<dbReference type="Pfam" id="PF02502">
    <property type="entry name" value="LacAB_rpiB"/>
    <property type="match status" value="1"/>
</dbReference>
<dbReference type="EMBL" id="PDXQ01000002">
    <property type="protein sequence ID" value="TRZ28418.1"/>
    <property type="molecule type" value="Genomic_DNA"/>
</dbReference>
<dbReference type="Gene3D" id="3.40.1400.10">
    <property type="entry name" value="Sugar-phosphate isomerase, RpiB/LacA/LacB"/>
    <property type="match status" value="1"/>
</dbReference>
<evidence type="ECO:0000259" key="12">
    <source>
        <dbReference type="PROSITE" id="PS51480"/>
    </source>
</evidence>
<evidence type="ECO:0000256" key="4">
    <source>
        <dbReference type="ARBA" id="ARBA00012095"/>
    </source>
</evidence>
<evidence type="ECO:0000256" key="7">
    <source>
        <dbReference type="ARBA" id="ARBA00022777"/>
    </source>
</evidence>
<dbReference type="RefSeq" id="WP_016177931.1">
    <property type="nucleotide sequence ID" value="NZ_CAAKOH010000157.1"/>
</dbReference>
<evidence type="ECO:0000313" key="14">
    <source>
        <dbReference type="Proteomes" id="UP000316316"/>
    </source>
</evidence>
<protein>
    <recommendedName>
        <fullName evidence="4">phosphoenolpyruvate--glycerone phosphotransferase</fullName>
        <ecNumber evidence="4">2.7.1.121</ecNumber>
    </recommendedName>
</protein>
<dbReference type="PROSITE" id="PS51480">
    <property type="entry name" value="DHAL"/>
    <property type="match status" value="1"/>
</dbReference>
<dbReference type="SUPFAM" id="SSF101473">
    <property type="entry name" value="DhaL-like"/>
    <property type="match status" value="1"/>
</dbReference>
<keyword evidence="6" id="KW-0423">Lactose metabolism</keyword>
<keyword evidence="8" id="KW-0319">Glycerol metabolism</keyword>
<dbReference type="InterPro" id="IPR051812">
    <property type="entry name" value="SPI_LacAB/RpiB"/>
</dbReference>
<evidence type="ECO:0000256" key="2">
    <source>
        <dbReference type="ARBA" id="ARBA00004745"/>
    </source>
</evidence>
<keyword evidence="5" id="KW-0808">Transferase</keyword>
<gene>
    <name evidence="13" type="primary">dhaL</name>
    <name evidence="13" type="ORF">AUF17_17015</name>
</gene>
<feature type="domain" description="DhaL" evidence="12">
    <location>
        <begin position="7"/>
        <end position="205"/>
    </location>
</feature>
<dbReference type="InterPro" id="IPR036569">
    <property type="entry name" value="RpiB_LacA_LacB_sf"/>
</dbReference>
<dbReference type="NCBIfam" id="TIGR00689">
    <property type="entry name" value="rpiB_lacA_lacB"/>
    <property type="match status" value="1"/>
</dbReference>
<evidence type="ECO:0000256" key="11">
    <source>
        <dbReference type="ARBA" id="ARBA00055771"/>
    </source>
</evidence>
<sequence>MERLTSEKAKAMLIFTAEELIKKEEYLGDIDRAIGDGDHGIGMSNGAKAICDVLQNDSITDIDQVFKKAGMAMMESMGGASGVIFSSLFLGVGKAAGKKEDLSVEEFGAGLREAVAMIQKRGKAQLGDKTMLDSLIPVADVFQKTQSVDFLEVLEEAVQAAYEGVEKTKKYLAKFGRAKFLGERSLDKQDAGATSVAIIFEAMHEYLKGGIMMKVGFGADENAVEFKNTLKEYAEELGYEVVDFGYYSDSPVDYPAIAFEVAKAVKSETIDRGILCCGTGIGMAIAANKVPGIRAAQLTDIYSAERAQLSNNAQIATFGAFVQGIDSAKLLLEEYLSQSFEAGTRSERKINQIMDYEKNLAK</sequence>
<dbReference type="GO" id="GO:0004371">
    <property type="term" value="F:glycerone kinase activity"/>
    <property type="evidence" value="ECO:0007669"/>
    <property type="project" value="InterPro"/>
</dbReference>
<accession>A0A8B5VWN6</accession>
<dbReference type="PANTHER" id="PTHR43732:SF1">
    <property type="entry name" value="RIBOSE 5-PHOSPHATE ISOMERASE"/>
    <property type="match status" value="1"/>
</dbReference>
<dbReference type="InterPro" id="IPR012737">
    <property type="entry name" value="DhaK_L_YcgS"/>
</dbReference>
<evidence type="ECO:0000256" key="10">
    <source>
        <dbReference type="ARBA" id="ARBA00046577"/>
    </source>
</evidence>
<evidence type="ECO:0000256" key="1">
    <source>
        <dbReference type="ARBA" id="ARBA00001113"/>
    </source>
</evidence>
<evidence type="ECO:0000256" key="5">
    <source>
        <dbReference type="ARBA" id="ARBA00022679"/>
    </source>
</evidence>
<dbReference type="FunFam" id="1.25.40.340:FF:000002">
    <property type="entry name" value="Dihydroxyacetone kinase, L subunit"/>
    <property type="match status" value="1"/>
</dbReference>
<name>A0A8B5VWN6_ENTAV</name>
<evidence type="ECO:0000313" key="13">
    <source>
        <dbReference type="EMBL" id="TRZ28418.1"/>
    </source>
</evidence>
<dbReference type="GO" id="GO:0006071">
    <property type="term" value="P:glycerol metabolic process"/>
    <property type="evidence" value="ECO:0007669"/>
    <property type="project" value="UniProtKB-KW"/>
</dbReference>